<accession>A0ABR1FIX4</accession>
<feature type="compositionally biased region" description="Basic residues" evidence="1">
    <location>
        <begin position="1014"/>
        <end position="1026"/>
    </location>
</feature>
<organism evidence="2 3">
    <name type="scientific">Aureococcus anophagefferens</name>
    <name type="common">Harmful bloom alga</name>
    <dbReference type="NCBI Taxonomy" id="44056"/>
    <lineage>
        <taxon>Eukaryota</taxon>
        <taxon>Sar</taxon>
        <taxon>Stramenopiles</taxon>
        <taxon>Ochrophyta</taxon>
        <taxon>Pelagophyceae</taxon>
        <taxon>Pelagomonadales</taxon>
        <taxon>Pelagomonadaceae</taxon>
        <taxon>Aureococcus</taxon>
    </lineage>
</organism>
<evidence type="ECO:0000313" key="3">
    <source>
        <dbReference type="Proteomes" id="UP001363151"/>
    </source>
</evidence>
<feature type="region of interest" description="Disordered" evidence="1">
    <location>
        <begin position="1128"/>
        <end position="1176"/>
    </location>
</feature>
<comment type="caution">
    <text evidence="2">The sequence shown here is derived from an EMBL/GenBank/DDBJ whole genome shotgun (WGS) entry which is preliminary data.</text>
</comment>
<sequence length="1224" mass="129131">MDPFCVVVRCEAAGQGARAGARLRGAADGRGGRRRRARLSARAPPLSCLAAFRRAGADTQGTHVAFDATIDADCCVVLRPLVAGGGDATLVVMIADASGAVFAVKDQALPGVGDDEELMQSVALFVVEETFKDHAADHGWASRSLLNRVSTEEYSLAVRVVTADNVAPGAPPSETKLSIDVGSYAPRAFAEVGLDTTLEQVCRAAFGSAGTGDRVVVRVDIDGLVAPDWTSVDVSLVCGPHARHRPPRAEDVVEARFNVTDAELRGTSAAALLDRLLRSRYAEASALSQAHFRESSCPARLDAHFARERDAPKAIEALLRHPETSLRCALSGGACTERALSAALPTRPPAALNEAFELARLPPGGPIARKRGSALKVVLSLPDPDLDRVQEDMSALLRRCVPSANHAYPKEVVVLLGDRYGAVTYEAFALAGRAFSAPCRNLALEALEAFHANASLPAVKQQVAKALLRHVECHLAVPPRHRQIHDILDAFAATGAYDGEAAPYAPSESLSEGVLRNAMYGGDGRDATGRSYLILVARTPSLRLVRAVHFTLRLFAKVPGRDEISCAFRRLTTIRGGSNDDAETVEAAIKRMVGDAALDGLSGDDAYVPRPSSVAGWLARPSTAVRASAVWPSGRETRCAVRDVAAPLASCLGAPAAATSEPLGVTVDVVVEGLLGDASGGPPVPHQALVLEATRALIAGDAVSRVKALKRLELTGKVKDDAAATCEHAWLVFSMAVGVFDGMLDEAQRTELRGHAWPLLLDSSDGLFLDACKSVSFLKFISPYHDGDPTTWRVGLLVLMKVRQLVLWVTEMPCPLAPTDVAAAVNAIVNTVDRAHRTKQPALALLHLAFTVRFHVYQAEAKAKPDARLTIFGAGFAAKEQRADRAAAEKARWFTDAATRPLDMGGYDDDQQEKLLDLFHGILKAMDQASPAVSKLMRSKLGDLAATADGADDLAAAALRTLDDPAVRAADCFSDALFVEIASIVPPIVASMTRAATDGESSNPETELPPKREAAKKKKKHRRKKAPSSPSLESLPPPEVRTVARCDAAPDDGGDDDDDYLVDEALVEAAARAIAAADDTIAKYDNAMAAFDMLADAEEEGQKCEAAASALDRLADSAQAACDALNDVSDASSDAPKEAPKADAGPAAKKKRRRKKAAAKGRRSPPRRPPRCLAGEEARVALEKAAAAKAAAAAAATALAQDRAVVAPAPAADDASDATAPVTR</sequence>
<dbReference type="Proteomes" id="UP001363151">
    <property type="component" value="Unassembled WGS sequence"/>
</dbReference>
<name>A0ABR1FIX4_AURAN</name>
<evidence type="ECO:0000313" key="2">
    <source>
        <dbReference type="EMBL" id="KAK7231759.1"/>
    </source>
</evidence>
<reference evidence="2 3" key="1">
    <citation type="submission" date="2024-03" db="EMBL/GenBank/DDBJ databases">
        <title>Aureococcus anophagefferens CCMP1851 and Kratosvirus quantuckense: Draft genome of a second virus-susceptible host strain in the model system.</title>
        <authorList>
            <person name="Chase E."/>
            <person name="Truchon A.R."/>
            <person name="Schepens W."/>
            <person name="Wilhelm S.W."/>
        </authorList>
    </citation>
    <scope>NUCLEOTIDE SEQUENCE [LARGE SCALE GENOMIC DNA]</scope>
    <source>
        <strain evidence="2 3">CCMP1851</strain>
    </source>
</reference>
<keyword evidence="3" id="KW-1185">Reference proteome</keyword>
<evidence type="ECO:0000256" key="1">
    <source>
        <dbReference type="SAM" id="MobiDB-lite"/>
    </source>
</evidence>
<dbReference type="EMBL" id="JBBJCI010000374">
    <property type="protein sequence ID" value="KAK7231759.1"/>
    <property type="molecule type" value="Genomic_DNA"/>
</dbReference>
<gene>
    <name evidence="2" type="ORF">SO694_00089017</name>
</gene>
<proteinExistence type="predicted"/>
<protein>
    <recommendedName>
        <fullName evidence="4">Clu domain-containing protein</fullName>
    </recommendedName>
</protein>
<evidence type="ECO:0008006" key="4">
    <source>
        <dbReference type="Google" id="ProtNLM"/>
    </source>
</evidence>
<feature type="compositionally biased region" description="Basic residues" evidence="1">
    <location>
        <begin position="1148"/>
        <end position="1170"/>
    </location>
</feature>
<feature type="region of interest" description="Disordered" evidence="1">
    <location>
        <begin position="994"/>
        <end position="1039"/>
    </location>
</feature>